<dbReference type="PANTHER" id="PTHR46383">
    <property type="entry name" value="ASPARTATE AMINOTRANSFERASE"/>
    <property type="match status" value="1"/>
</dbReference>
<name>A0ABP7VTE4_9ACTN</name>
<evidence type="ECO:0000313" key="9">
    <source>
        <dbReference type="Proteomes" id="UP001500683"/>
    </source>
</evidence>
<dbReference type="PROSITE" id="PS00105">
    <property type="entry name" value="AA_TRANSFER_CLASS_1"/>
    <property type="match status" value="1"/>
</dbReference>
<dbReference type="GO" id="GO:0008483">
    <property type="term" value="F:transaminase activity"/>
    <property type="evidence" value="ECO:0007669"/>
    <property type="project" value="UniProtKB-KW"/>
</dbReference>
<dbReference type="InterPro" id="IPR015424">
    <property type="entry name" value="PyrdxlP-dep_Trfase"/>
</dbReference>
<dbReference type="RefSeq" id="WP_344947452.1">
    <property type="nucleotide sequence ID" value="NZ_BAAAZG010000018.1"/>
</dbReference>
<dbReference type="CDD" id="cd00609">
    <property type="entry name" value="AAT_like"/>
    <property type="match status" value="1"/>
</dbReference>
<dbReference type="EMBL" id="BAAAZG010000018">
    <property type="protein sequence ID" value="GAA4073541.1"/>
    <property type="molecule type" value="Genomic_DNA"/>
</dbReference>
<accession>A0ABP7VTE4</accession>
<dbReference type="InterPro" id="IPR004838">
    <property type="entry name" value="NHTrfase_class1_PyrdxlP-BS"/>
</dbReference>
<evidence type="ECO:0000313" key="8">
    <source>
        <dbReference type="EMBL" id="GAA4073541.1"/>
    </source>
</evidence>
<reference evidence="9" key="1">
    <citation type="journal article" date="2019" name="Int. J. Syst. Evol. Microbiol.">
        <title>The Global Catalogue of Microorganisms (GCM) 10K type strain sequencing project: providing services to taxonomists for standard genome sequencing and annotation.</title>
        <authorList>
            <consortium name="The Broad Institute Genomics Platform"/>
            <consortium name="The Broad Institute Genome Sequencing Center for Infectious Disease"/>
            <person name="Wu L."/>
            <person name="Ma J."/>
        </authorList>
    </citation>
    <scope>NUCLEOTIDE SEQUENCE [LARGE SCALE GENOMIC DNA]</scope>
    <source>
        <strain evidence="9">JCM 16702</strain>
    </source>
</reference>
<dbReference type="Gene3D" id="3.40.640.10">
    <property type="entry name" value="Type I PLP-dependent aspartate aminotransferase-like (Major domain)"/>
    <property type="match status" value="1"/>
</dbReference>
<dbReference type="Proteomes" id="UP001500683">
    <property type="component" value="Unassembled WGS sequence"/>
</dbReference>
<gene>
    <name evidence="8" type="ORF">GCM10022214_32560</name>
</gene>
<comment type="similarity">
    <text evidence="2 6">Belongs to the class-I pyridoxal-phosphate-dependent aminotransferase family.</text>
</comment>
<evidence type="ECO:0000256" key="1">
    <source>
        <dbReference type="ARBA" id="ARBA00001933"/>
    </source>
</evidence>
<proteinExistence type="inferred from homology"/>
<dbReference type="Pfam" id="PF00155">
    <property type="entry name" value="Aminotran_1_2"/>
    <property type="match status" value="1"/>
</dbReference>
<evidence type="ECO:0000256" key="3">
    <source>
        <dbReference type="ARBA" id="ARBA00022576"/>
    </source>
</evidence>
<evidence type="ECO:0000256" key="6">
    <source>
        <dbReference type="RuleBase" id="RU000481"/>
    </source>
</evidence>
<sequence>MPSIAPHAEGMPRSGIRAIMDLAWQLPGPVIGLHVGEPSFATPPHVLDAARDAYARGLTRYVPNAGIPELRERLVAKLADRNGIHVETSQVIVTQGGMQALHLAASAVLRAGDEVLIPDPGWPNFAMLTELLQARPVRYALRAEHGFQPDVADLAPLVTPRTRAIIVNSPSNPLGAVFPEERLRALVRFADEHDLWLISDECYEEITFGAPHVSPASLDTGGRVLSCFSFSKTYAMTGMRVGYLVVPEPLAAVCAKLQEPLLACVNAPAQYGALAALTGPQDQVAAARGTYGARRDKATAVLDEAGVPYLRPDGAFYLWVDVSDRCGSEDVTDWAVRLLRERHVAVAPGTTFGPGGAGWIRLSLATADDDLLEGIDRILRF</sequence>
<evidence type="ECO:0000256" key="2">
    <source>
        <dbReference type="ARBA" id="ARBA00007441"/>
    </source>
</evidence>
<feature type="domain" description="Aminotransferase class I/classII large" evidence="7">
    <location>
        <begin position="30"/>
        <end position="375"/>
    </location>
</feature>
<evidence type="ECO:0000256" key="5">
    <source>
        <dbReference type="ARBA" id="ARBA00022898"/>
    </source>
</evidence>
<comment type="caution">
    <text evidence="8">The sequence shown here is derived from an EMBL/GenBank/DDBJ whole genome shotgun (WGS) entry which is preliminary data.</text>
</comment>
<keyword evidence="3 6" id="KW-0032">Aminotransferase</keyword>
<keyword evidence="5" id="KW-0663">Pyridoxal phosphate</keyword>
<dbReference type="EC" id="2.6.1.-" evidence="6"/>
<keyword evidence="4 6" id="KW-0808">Transferase</keyword>
<dbReference type="PANTHER" id="PTHR46383:SF3">
    <property type="entry name" value="ASPARTATE AMINOTRANSFERASE-RELATED"/>
    <property type="match status" value="1"/>
</dbReference>
<organism evidence="8 9">
    <name type="scientific">Actinomadura miaoliensis</name>
    <dbReference type="NCBI Taxonomy" id="430685"/>
    <lineage>
        <taxon>Bacteria</taxon>
        <taxon>Bacillati</taxon>
        <taxon>Actinomycetota</taxon>
        <taxon>Actinomycetes</taxon>
        <taxon>Streptosporangiales</taxon>
        <taxon>Thermomonosporaceae</taxon>
        <taxon>Actinomadura</taxon>
    </lineage>
</organism>
<keyword evidence="9" id="KW-1185">Reference proteome</keyword>
<evidence type="ECO:0000259" key="7">
    <source>
        <dbReference type="Pfam" id="PF00155"/>
    </source>
</evidence>
<dbReference type="InterPro" id="IPR004839">
    <property type="entry name" value="Aminotransferase_I/II_large"/>
</dbReference>
<comment type="cofactor">
    <cofactor evidence="1 6">
        <name>pyridoxal 5'-phosphate</name>
        <dbReference type="ChEBI" id="CHEBI:597326"/>
    </cofactor>
</comment>
<dbReference type="InterPro" id="IPR050596">
    <property type="entry name" value="AspAT/PAT-like"/>
</dbReference>
<dbReference type="InterPro" id="IPR015421">
    <property type="entry name" value="PyrdxlP-dep_Trfase_major"/>
</dbReference>
<protein>
    <recommendedName>
        <fullName evidence="6">Aminotransferase</fullName>
        <ecNumber evidence="6">2.6.1.-</ecNumber>
    </recommendedName>
</protein>
<evidence type="ECO:0000256" key="4">
    <source>
        <dbReference type="ARBA" id="ARBA00022679"/>
    </source>
</evidence>
<dbReference type="SUPFAM" id="SSF53383">
    <property type="entry name" value="PLP-dependent transferases"/>
    <property type="match status" value="1"/>
</dbReference>